<dbReference type="Proteomes" id="UP000176404">
    <property type="component" value="Unassembled WGS sequence"/>
</dbReference>
<dbReference type="PANTHER" id="PTHR48090">
    <property type="entry name" value="UNDECAPRENYL-PHOSPHATE 4-DEOXY-4-FORMAMIDO-L-ARABINOSE TRANSFERASE-RELATED"/>
    <property type="match status" value="1"/>
</dbReference>
<dbReference type="PANTHER" id="PTHR48090:SF7">
    <property type="entry name" value="RFBJ PROTEIN"/>
    <property type="match status" value="1"/>
</dbReference>
<name>A0A1F8B5H3_9BACT</name>
<dbReference type="AlphaFoldDB" id="A0A1F8B5H3"/>
<evidence type="ECO:0000313" key="2">
    <source>
        <dbReference type="EMBL" id="OGM59282.1"/>
    </source>
</evidence>
<comment type="caution">
    <text evidence="2">The sequence shown here is derived from an EMBL/GenBank/DDBJ whole genome shotgun (WGS) entry which is preliminary data.</text>
</comment>
<dbReference type="InterPro" id="IPR001173">
    <property type="entry name" value="Glyco_trans_2-like"/>
</dbReference>
<organism evidence="2 3">
    <name type="scientific">Candidatus Woesebacteria bacterium RIFCSPLOWO2_01_FULL_39_10b</name>
    <dbReference type="NCBI Taxonomy" id="1802517"/>
    <lineage>
        <taxon>Bacteria</taxon>
        <taxon>Candidatus Woeseibacteriota</taxon>
    </lineage>
</organism>
<sequence>MKLSIIIPVYNEEKTVGEVINRVKKEKLVSVEKEIVVVDDASSDRTAKILKKQKGIKLISHKVNKGKGSAVRNGIKNSSGDIVLIQDADLEYNPSDYARLLKPIVEGKTKVVYGSRLVNYPFRLFGKGKTPLITHYIGNKTLTFITNLLFGSSITDMETCYKVFKRVVLDDIEIKAKRFEFEPEITAKLLKAGERICEIPIEVKPRSYSDGKKISWRDGFIALWTLIKYRFVD</sequence>
<dbReference type="InterPro" id="IPR050256">
    <property type="entry name" value="Glycosyltransferase_2"/>
</dbReference>
<dbReference type="EMBL" id="MGHD01000022">
    <property type="protein sequence ID" value="OGM59282.1"/>
    <property type="molecule type" value="Genomic_DNA"/>
</dbReference>
<evidence type="ECO:0000259" key="1">
    <source>
        <dbReference type="Pfam" id="PF00535"/>
    </source>
</evidence>
<dbReference type="Gene3D" id="3.90.550.10">
    <property type="entry name" value="Spore Coat Polysaccharide Biosynthesis Protein SpsA, Chain A"/>
    <property type="match status" value="1"/>
</dbReference>
<accession>A0A1F8B5H3</accession>
<keyword evidence="2" id="KW-0808">Transferase</keyword>
<dbReference type="SUPFAM" id="SSF53448">
    <property type="entry name" value="Nucleotide-diphospho-sugar transferases"/>
    <property type="match status" value="1"/>
</dbReference>
<reference evidence="2 3" key="1">
    <citation type="journal article" date="2016" name="Nat. Commun.">
        <title>Thousands of microbial genomes shed light on interconnected biogeochemical processes in an aquifer system.</title>
        <authorList>
            <person name="Anantharaman K."/>
            <person name="Brown C.T."/>
            <person name="Hug L.A."/>
            <person name="Sharon I."/>
            <person name="Castelle C.J."/>
            <person name="Probst A.J."/>
            <person name="Thomas B.C."/>
            <person name="Singh A."/>
            <person name="Wilkins M.J."/>
            <person name="Karaoz U."/>
            <person name="Brodie E.L."/>
            <person name="Williams K.H."/>
            <person name="Hubbard S.S."/>
            <person name="Banfield J.F."/>
        </authorList>
    </citation>
    <scope>NUCLEOTIDE SEQUENCE [LARGE SCALE GENOMIC DNA]</scope>
</reference>
<dbReference type="STRING" id="1802517.A2892_05465"/>
<dbReference type="CDD" id="cd04179">
    <property type="entry name" value="DPM_DPG-synthase_like"/>
    <property type="match status" value="1"/>
</dbReference>
<protein>
    <submittedName>
        <fullName evidence="2">Glycosyl transferase</fullName>
    </submittedName>
</protein>
<evidence type="ECO:0000313" key="3">
    <source>
        <dbReference type="Proteomes" id="UP000176404"/>
    </source>
</evidence>
<dbReference type="Pfam" id="PF00535">
    <property type="entry name" value="Glycos_transf_2"/>
    <property type="match status" value="1"/>
</dbReference>
<gene>
    <name evidence="2" type="ORF">A2892_05465</name>
</gene>
<dbReference type="InterPro" id="IPR029044">
    <property type="entry name" value="Nucleotide-diphossugar_trans"/>
</dbReference>
<proteinExistence type="predicted"/>
<dbReference type="GO" id="GO:0016740">
    <property type="term" value="F:transferase activity"/>
    <property type="evidence" value="ECO:0007669"/>
    <property type="project" value="UniProtKB-KW"/>
</dbReference>
<feature type="domain" description="Glycosyltransferase 2-like" evidence="1">
    <location>
        <begin position="4"/>
        <end position="172"/>
    </location>
</feature>